<dbReference type="InterPro" id="IPR036034">
    <property type="entry name" value="PDZ_sf"/>
</dbReference>
<dbReference type="OMA" id="HAHENYQ"/>
<dbReference type="Proteomes" id="UP000031668">
    <property type="component" value="Unassembled WGS sequence"/>
</dbReference>
<keyword evidence="2" id="KW-0963">Cytoplasm</keyword>
<dbReference type="SMART" id="SM00228">
    <property type="entry name" value="PDZ"/>
    <property type="match status" value="1"/>
</dbReference>
<dbReference type="Gene3D" id="2.10.110.10">
    <property type="entry name" value="Cysteine Rich Protein"/>
    <property type="match status" value="3"/>
</dbReference>
<keyword evidence="4 6" id="KW-0862">Zinc</keyword>
<organism evidence="10 11">
    <name type="scientific">Thelohanellus kitauei</name>
    <name type="common">Myxosporean</name>
    <dbReference type="NCBI Taxonomy" id="669202"/>
    <lineage>
        <taxon>Eukaryota</taxon>
        <taxon>Metazoa</taxon>
        <taxon>Cnidaria</taxon>
        <taxon>Myxozoa</taxon>
        <taxon>Myxosporea</taxon>
        <taxon>Bivalvulida</taxon>
        <taxon>Platysporina</taxon>
        <taxon>Myxobolidae</taxon>
        <taxon>Thelohanellus</taxon>
    </lineage>
</organism>
<name>A0A0C2N2Q1_THEKT</name>
<dbReference type="InterPro" id="IPR050604">
    <property type="entry name" value="PDZ-LIM_domain"/>
</dbReference>
<dbReference type="SUPFAM" id="SSF50156">
    <property type="entry name" value="PDZ domain-like"/>
    <property type="match status" value="1"/>
</dbReference>
<feature type="domain" description="PDZ" evidence="9">
    <location>
        <begin position="5"/>
        <end position="79"/>
    </location>
</feature>
<comment type="caution">
    <text evidence="10">The sequence shown here is derived from an EMBL/GenBank/DDBJ whole genome shotgun (WGS) entry which is preliminary data.</text>
</comment>
<sequence length="372" mass="41038">MSGEILTLSMDGKGPYGIRIRGGVEFGQRISIENVTQGSKAQKAGFLVGDVILTINDVDVKAASHEYAKKLIAQANNLVLTIKRGGSSDSTPIDSKYGSKTEVRDLKTQPSPAPEKGIKTPVHAAPAEPKVAPIPQAEHIPSSNSKIVDASPSPATIKYIPPGQCGVGNIATSRDSAKPTSHPADEMKYEVQKPGPKHTCEKCKQVIEKSSYVPFGDKFWHTEHFVCHQCQANISNCPFYDHHDQILCQKCFTEKQCQKCENCGEYCVTESVKVANRAYHKACFKCHKCSKILKDGKFNFQDNRVSCVDCISSEMNLNCHTCSKQIRVDESYVMIGENHHHSECLKCYICHVPLGQMTKVVMVNQKPCCPNH</sequence>
<dbReference type="EMBL" id="JWZT01000597">
    <property type="protein sequence ID" value="KII73941.1"/>
    <property type="molecule type" value="Genomic_DNA"/>
</dbReference>
<dbReference type="PANTHER" id="PTHR24214">
    <property type="entry name" value="PDZ AND LIM DOMAIN PROTEIN ZASP"/>
    <property type="match status" value="1"/>
</dbReference>
<dbReference type="Gene3D" id="2.30.42.10">
    <property type="match status" value="1"/>
</dbReference>
<dbReference type="GO" id="GO:0001725">
    <property type="term" value="C:stress fiber"/>
    <property type="evidence" value="ECO:0007669"/>
    <property type="project" value="TreeGrafter"/>
</dbReference>
<gene>
    <name evidence="10" type="ORF">RF11_03422</name>
</gene>
<feature type="compositionally biased region" description="Basic and acidic residues" evidence="7">
    <location>
        <begin position="97"/>
        <end position="107"/>
    </location>
</feature>
<feature type="region of interest" description="Disordered" evidence="7">
    <location>
        <begin position="89"/>
        <end position="119"/>
    </location>
</feature>
<dbReference type="OrthoDB" id="274660at2759"/>
<dbReference type="InterPro" id="IPR001781">
    <property type="entry name" value="Znf_LIM"/>
</dbReference>
<dbReference type="GO" id="GO:0031941">
    <property type="term" value="C:filamentous actin"/>
    <property type="evidence" value="ECO:0007669"/>
    <property type="project" value="TreeGrafter"/>
</dbReference>
<dbReference type="PROSITE" id="PS50106">
    <property type="entry name" value="PDZ"/>
    <property type="match status" value="1"/>
</dbReference>
<dbReference type="PROSITE" id="PS00478">
    <property type="entry name" value="LIM_DOMAIN_1"/>
    <property type="match status" value="2"/>
</dbReference>
<dbReference type="Pfam" id="PF00412">
    <property type="entry name" value="LIM"/>
    <property type="match status" value="3"/>
</dbReference>
<dbReference type="PANTHER" id="PTHR24214:SF38">
    <property type="entry name" value="PDZ AND LIM DOMAIN PROTEIN ZASP-RELATED"/>
    <property type="match status" value="1"/>
</dbReference>
<dbReference type="Pfam" id="PF00595">
    <property type="entry name" value="PDZ"/>
    <property type="match status" value="1"/>
</dbReference>
<protein>
    <submittedName>
        <fullName evidence="10">PDZ and LIM domain protein 7</fullName>
    </submittedName>
</protein>
<evidence type="ECO:0000256" key="7">
    <source>
        <dbReference type="SAM" id="MobiDB-lite"/>
    </source>
</evidence>
<dbReference type="PROSITE" id="PS50023">
    <property type="entry name" value="LIM_DOMAIN_2"/>
    <property type="match status" value="2"/>
</dbReference>
<evidence type="ECO:0000313" key="11">
    <source>
        <dbReference type="Proteomes" id="UP000031668"/>
    </source>
</evidence>
<dbReference type="SMART" id="SM00132">
    <property type="entry name" value="LIM"/>
    <property type="match status" value="3"/>
</dbReference>
<dbReference type="GO" id="GO:0046872">
    <property type="term" value="F:metal ion binding"/>
    <property type="evidence" value="ECO:0007669"/>
    <property type="project" value="UniProtKB-KW"/>
</dbReference>
<reference evidence="10 11" key="1">
    <citation type="journal article" date="2014" name="Genome Biol. Evol.">
        <title>The genome of the myxosporean Thelohanellus kitauei shows adaptations to nutrient acquisition within its fish host.</title>
        <authorList>
            <person name="Yang Y."/>
            <person name="Xiong J."/>
            <person name="Zhou Z."/>
            <person name="Huo F."/>
            <person name="Miao W."/>
            <person name="Ran C."/>
            <person name="Liu Y."/>
            <person name="Zhang J."/>
            <person name="Feng J."/>
            <person name="Wang M."/>
            <person name="Wang M."/>
            <person name="Wang L."/>
            <person name="Yao B."/>
        </authorList>
    </citation>
    <scope>NUCLEOTIDE SEQUENCE [LARGE SCALE GENOMIC DNA]</scope>
    <source>
        <strain evidence="10">Wuqing</strain>
    </source>
</reference>
<dbReference type="GO" id="GO:0030036">
    <property type="term" value="P:actin cytoskeleton organization"/>
    <property type="evidence" value="ECO:0007669"/>
    <property type="project" value="TreeGrafter"/>
</dbReference>
<evidence type="ECO:0000256" key="1">
    <source>
        <dbReference type="ARBA" id="ARBA00004496"/>
    </source>
</evidence>
<evidence type="ECO:0000313" key="10">
    <source>
        <dbReference type="EMBL" id="KII73941.1"/>
    </source>
</evidence>
<dbReference type="CDD" id="cd08368">
    <property type="entry name" value="LIM"/>
    <property type="match status" value="2"/>
</dbReference>
<dbReference type="GO" id="GO:0005737">
    <property type="term" value="C:cytoplasm"/>
    <property type="evidence" value="ECO:0007669"/>
    <property type="project" value="UniProtKB-SubCell"/>
</dbReference>
<dbReference type="AlphaFoldDB" id="A0A0C2N2Q1"/>
<accession>A0A0C2N2Q1</accession>
<dbReference type="InterPro" id="IPR001478">
    <property type="entry name" value="PDZ"/>
</dbReference>
<keyword evidence="3 6" id="KW-0479">Metal-binding</keyword>
<evidence type="ECO:0000259" key="8">
    <source>
        <dbReference type="PROSITE" id="PS50023"/>
    </source>
</evidence>
<comment type="subcellular location">
    <subcellularLocation>
        <location evidence="1">Cytoplasm</location>
    </subcellularLocation>
</comment>
<dbReference type="GO" id="GO:0003779">
    <property type="term" value="F:actin binding"/>
    <property type="evidence" value="ECO:0007669"/>
    <property type="project" value="TreeGrafter"/>
</dbReference>
<evidence type="ECO:0000256" key="4">
    <source>
        <dbReference type="ARBA" id="ARBA00022833"/>
    </source>
</evidence>
<feature type="domain" description="LIM zinc-binding" evidence="8">
    <location>
        <begin position="258"/>
        <end position="317"/>
    </location>
</feature>
<keyword evidence="5 6" id="KW-0440">LIM domain</keyword>
<evidence type="ECO:0000259" key="9">
    <source>
        <dbReference type="PROSITE" id="PS50106"/>
    </source>
</evidence>
<dbReference type="GO" id="GO:0061061">
    <property type="term" value="P:muscle structure development"/>
    <property type="evidence" value="ECO:0007669"/>
    <property type="project" value="TreeGrafter"/>
</dbReference>
<dbReference type="SUPFAM" id="SSF57716">
    <property type="entry name" value="Glucocorticoid receptor-like (DNA-binding domain)"/>
    <property type="match status" value="2"/>
</dbReference>
<feature type="domain" description="LIM zinc-binding" evidence="8">
    <location>
        <begin position="198"/>
        <end position="256"/>
    </location>
</feature>
<evidence type="ECO:0000256" key="5">
    <source>
        <dbReference type="ARBA" id="ARBA00023038"/>
    </source>
</evidence>
<dbReference type="GO" id="GO:0051371">
    <property type="term" value="F:muscle alpha-actinin binding"/>
    <property type="evidence" value="ECO:0007669"/>
    <property type="project" value="TreeGrafter"/>
</dbReference>
<evidence type="ECO:0000256" key="3">
    <source>
        <dbReference type="ARBA" id="ARBA00022723"/>
    </source>
</evidence>
<proteinExistence type="predicted"/>
<evidence type="ECO:0000256" key="6">
    <source>
        <dbReference type="PROSITE-ProRule" id="PRU00125"/>
    </source>
</evidence>
<evidence type="ECO:0000256" key="2">
    <source>
        <dbReference type="ARBA" id="ARBA00022490"/>
    </source>
</evidence>
<keyword evidence="11" id="KW-1185">Reference proteome</keyword>
<dbReference type="GO" id="GO:0005912">
    <property type="term" value="C:adherens junction"/>
    <property type="evidence" value="ECO:0007669"/>
    <property type="project" value="TreeGrafter"/>
</dbReference>